<dbReference type="NCBIfam" id="TIGR02713">
    <property type="entry name" value="allophanate_hyd"/>
    <property type="match status" value="1"/>
</dbReference>
<dbReference type="EC" id="3.5.1.54" evidence="3"/>
<evidence type="ECO:0000259" key="1">
    <source>
        <dbReference type="Pfam" id="PF01425"/>
    </source>
</evidence>
<evidence type="ECO:0000313" key="3">
    <source>
        <dbReference type="EMBL" id="MCY0966788.1"/>
    </source>
</evidence>
<dbReference type="Proteomes" id="UP001150830">
    <property type="component" value="Unassembled WGS sequence"/>
</dbReference>
<dbReference type="PANTHER" id="PTHR11895">
    <property type="entry name" value="TRANSAMIDASE"/>
    <property type="match status" value="1"/>
</dbReference>
<keyword evidence="3" id="KW-0378">Hydrolase</keyword>
<dbReference type="InterPro" id="IPR053844">
    <property type="entry name" value="AH_C"/>
</dbReference>
<reference evidence="3" key="1">
    <citation type="submission" date="2022-11" db="EMBL/GenBank/DDBJ databases">
        <title>Parathalassolutuus dongxingensis gen. nov., sp. nov., a novel member of family Oceanospirillaceae isolated from a coastal shrimp pond in Guangxi, China.</title>
        <authorList>
            <person name="Chen H."/>
        </authorList>
    </citation>
    <scope>NUCLEOTIDE SEQUENCE</scope>
    <source>
        <strain evidence="3">G-43</strain>
    </source>
</reference>
<evidence type="ECO:0000259" key="2">
    <source>
        <dbReference type="Pfam" id="PF21986"/>
    </source>
</evidence>
<dbReference type="RefSeq" id="WP_283174984.1">
    <property type="nucleotide sequence ID" value="NZ_JAPNOA010000056.1"/>
</dbReference>
<proteinExistence type="predicted"/>
<dbReference type="PANTHER" id="PTHR11895:SF169">
    <property type="entry name" value="GLUTAMYL-TRNA(GLN) AMIDOTRANSFERASE"/>
    <property type="match status" value="1"/>
</dbReference>
<dbReference type="Pfam" id="PF01425">
    <property type="entry name" value="Amidase"/>
    <property type="match status" value="1"/>
</dbReference>
<gene>
    <name evidence="3" type="primary">atzF</name>
    <name evidence="3" type="ORF">OUO13_16525</name>
</gene>
<feature type="domain" description="Allophanate hydrolase C-terminal" evidence="2">
    <location>
        <begin position="485"/>
        <end position="607"/>
    </location>
</feature>
<dbReference type="InterPro" id="IPR000120">
    <property type="entry name" value="Amidase"/>
</dbReference>
<name>A0A9X3IV22_9GAMM</name>
<dbReference type="GO" id="GO:0004039">
    <property type="term" value="F:allophanate hydrolase activity"/>
    <property type="evidence" value="ECO:0007669"/>
    <property type="project" value="UniProtKB-EC"/>
</dbReference>
<dbReference type="EMBL" id="JAPNOA010000056">
    <property type="protein sequence ID" value="MCY0966788.1"/>
    <property type="molecule type" value="Genomic_DNA"/>
</dbReference>
<feature type="domain" description="Amidase" evidence="1">
    <location>
        <begin position="29"/>
        <end position="449"/>
    </location>
</feature>
<dbReference type="InterPro" id="IPR036928">
    <property type="entry name" value="AS_sf"/>
</dbReference>
<dbReference type="Gene3D" id="3.10.490.10">
    <property type="entry name" value="Gamma-glutamyl cyclotransferase-like"/>
    <property type="match status" value="1"/>
</dbReference>
<dbReference type="AlphaFoldDB" id="A0A9X3IV22"/>
<sequence>MTVPNKTLNLSFAALKQAYRSGELSPQQLVEQIIERAAGFTDHNIWITAPALDWIQPYIDGLASKNPDSSPLWGIPFVIKDNIDLAGVPTTAGCPQFAYTPGQHAFVVQQLVDAGAIPVGKANLDQFATGLNGTRSPFGACHNSFDFDYVSGGSSSGSAVSVALGLASFSLGTDTAGSGRVPACFNNLIGLKPSIGLLSGSGLVYACRSLDCISIFATNSDDANEVLEVAAQYDEADGFSRHNPYLNLKRHYGLAASNLSLGVIPPSQLQFFGDEGYASAYADTLSELQAAGFTLTEIDFEPFLEAARLLYEGPWVTERYMATQPLIDTNPDAIFPVVRAIVEQGKYPAATDLFKAQYRLRELKRTCDAILASVDALLTPTAGRHFTIAEMLAEPIKANSQLGYYTNFMNLLDMASVAVPTRLFSAANGKTMPFGITLVGPCMSDRWLLSIANRLQGIFELPQGATGQPQPARAQNPVTSQKRIDVLVCGAHLTGLPLNWQLTERGATLKTVTTTAAVYRMYALAGGPLLRPGLIRDESNGAAIDVEIWSMPADQFGTFVAAIPGPLGIGKVQIADGSMVTGFICEPSGQIGAEDITHHGSWKAWLASR</sequence>
<dbReference type="Pfam" id="PF21986">
    <property type="entry name" value="AH_C"/>
    <property type="match status" value="1"/>
</dbReference>
<accession>A0A9X3IV22</accession>
<dbReference type="Gene3D" id="3.90.1300.10">
    <property type="entry name" value="Amidase signature (AS) domain"/>
    <property type="match status" value="1"/>
</dbReference>
<evidence type="ECO:0000313" key="4">
    <source>
        <dbReference type="Proteomes" id="UP001150830"/>
    </source>
</evidence>
<protein>
    <submittedName>
        <fullName evidence="3">Allophanate hydrolase</fullName>
        <ecNumber evidence="3">3.5.1.54</ecNumber>
    </submittedName>
</protein>
<comment type="caution">
    <text evidence="3">The sequence shown here is derived from an EMBL/GenBank/DDBJ whole genome shotgun (WGS) entry which is preliminary data.</text>
</comment>
<dbReference type="InterPro" id="IPR014085">
    <property type="entry name" value="Allophanate_hydrolase"/>
</dbReference>
<dbReference type="Gene3D" id="1.20.58.1700">
    <property type="match status" value="1"/>
</dbReference>
<dbReference type="SUPFAM" id="SSF75304">
    <property type="entry name" value="Amidase signature (AS) enzymes"/>
    <property type="match status" value="1"/>
</dbReference>
<organism evidence="3 4">
    <name type="scientific">Parathalassolituus penaei</name>
    <dbReference type="NCBI Taxonomy" id="2997323"/>
    <lineage>
        <taxon>Bacteria</taxon>
        <taxon>Pseudomonadati</taxon>
        <taxon>Pseudomonadota</taxon>
        <taxon>Gammaproteobacteria</taxon>
        <taxon>Oceanospirillales</taxon>
        <taxon>Oceanospirillaceae</taxon>
        <taxon>Parathalassolituus</taxon>
    </lineage>
</organism>
<keyword evidence="4" id="KW-1185">Reference proteome</keyword>
<dbReference type="InterPro" id="IPR023631">
    <property type="entry name" value="Amidase_dom"/>
</dbReference>
<dbReference type="NCBIfam" id="NF006043">
    <property type="entry name" value="PRK08186.1"/>
    <property type="match status" value="1"/>
</dbReference>